<name>A0A316MEF5_9CLOT</name>
<evidence type="ECO:0000256" key="1">
    <source>
        <dbReference type="ARBA" id="ARBA00023172"/>
    </source>
</evidence>
<organism evidence="3 4">
    <name type="scientific">Clostridium cadaveris</name>
    <dbReference type="NCBI Taxonomy" id="1529"/>
    <lineage>
        <taxon>Bacteria</taxon>
        <taxon>Bacillati</taxon>
        <taxon>Bacillota</taxon>
        <taxon>Clostridia</taxon>
        <taxon>Eubacteriales</taxon>
        <taxon>Clostridiaceae</taxon>
        <taxon>Clostridium</taxon>
    </lineage>
</organism>
<reference evidence="3 4" key="1">
    <citation type="submission" date="2018-03" db="EMBL/GenBank/DDBJ databases">
        <title>The uncultured portion of the human microbiome is neutrally assembled.</title>
        <authorList>
            <person name="Jeraldo P."/>
            <person name="Boardman L."/>
            <person name="White B.A."/>
            <person name="Nelson H."/>
            <person name="Goldenfeld N."/>
            <person name="Chia N."/>
        </authorList>
    </citation>
    <scope>NUCLEOTIDE SEQUENCE [LARGE SCALE GENOMIC DNA]</scope>
    <source>
        <strain evidence="3">CIM:MAG 903</strain>
    </source>
</reference>
<dbReference type="InterPro" id="IPR013762">
    <property type="entry name" value="Integrase-like_cat_sf"/>
</dbReference>
<evidence type="ECO:0000313" key="4">
    <source>
        <dbReference type="Proteomes" id="UP000246114"/>
    </source>
</evidence>
<dbReference type="PANTHER" id="PTHR30349">
    <property type="entry name" value="PHAGE INTEGRASE-RELATED"/>
    <property type="match status" value="1"/>
</dbReference>
<comment type="caution">
    <text evidence="3">The sequence shown here is derived from an EMBL/GenBank/DDBJ whole genome shotgun (WGS) entry which is preliminary data.</text>
</comment>
<dbReference type="GO" id="GO:0006310">
    <property type="term" value="P:DNA recombination"/>
    <property type="evidence" value="ECO:0007669"/>
    <property type="project" value="UniProtKB-KW"/>
</dbReference>
<dbReference type="InterPro" id="IPR050090">
    <property type="entry name" value="Tyrosine_recombinase_XerCD"/>
</dbReference>
<dbReference type="InterPro" id="IPR002104">
    <property type="entry name" value="Integrase_catalytic"/>
</dbReference>
<dbReference type="InterPro" id="IPR011010">
    <property type="entry name" value="DNA_brk_join_enz"/>
</dbReference>
<proteinExistence type="predicted"/>
<protein>
    <submittedName>
        <fullName evidence="3">Integrase</fullName>
    </submittedName>
</protein>
<dbReference type="PANTHER" id="PTHR30349:SF82">
    <property type="entry name" value="INTEGRASE_RECOMBINASE YOEC-RELATED"/>
    <property type="match status" value="1"/>
</dbReference>
<accession>A0A316MEF5</accession>
<dbReference type="PROSITE" id="PS51898">
    <property type="entry name" value="TYR_RECOMBINASE"/>
    <property type="match status" value="1"/>
</dbReference>
<dbReference type="SUPFAM" id="SSF56349">
    <property type="entry name" value="DNA breaking-rejoining enzymes"/>
    <property type="match status" value="1"/>
</dbReference>
<gene>
    <name evidence="3" type="ORF">DBY38_01555</name>
</gene>
<feature type="domain" description="Tyr recombinase" evidence="2">
    <location>
        <begin position="1"/>
        <end position="187"/>
    </location>
</feature>
<dbReference type="AlphaFoldDB" id="A0A316MEF5"/>
<dbReference type="GO" id="GO:0003677">
    <property type="term" value="F:DNA binding"/>
    <property type="evidence" value="ECO:0007669"/>
    <property type="project" value="InterPro"/>
</dbReference>
<keyword evidence="1" id="KW-0233">DNA recombination</keyword>
<sequence>MFKYKLEEEYEKFSERNLMLFLLGVATGYRTEDIVDLTVGDIREALKNDYFEIQEKKQYKRWNNERLKNPLYNKKIPSKRKAFIKANLKQLLKQYVRNKKNSEYAFPSNKGISNIKADSYSKILTQIGKDLGIEHISGHSMRKTYANRLWENTHDIEYVRKALGHKSIETTKLYLGFNRRDIESAAETTDSKL</sequence>
<dbReference type="Pfam" id="PF00589">
    <property type="entry name" value="Phage_integrase"/>
    <property type="match status" value="1"/>
</dbReference>
<dbReference type="GO" id="GO:0015074">
    <property type="term" value="P:DNA integration"/>
    <property type="evidence" value="ECO:0007669"/>
    <property type="project" value="InterPro"/>
</dbReference>
<dbReference type="Gene3D" id="1.10.443.10">
    <property type="entry name" value="Intergrase catalytic core"/>
    <property type="match status" value="1"/>
</dbReference>
<dbReference type="Proteomes" id="UP000246114">
    <property type="component" value="Unassembled WGS sequence"/>
</dbReference>
<evidence type="ECO:0000259" key="2">
    <source>
        <dbReference type="PROSITE" id="PS51898"/>
    </source>
</evidence>
<evidence type="ECO:0000313" key="3">
    <source>
        <dbReference type="EMBL" id="PWL55495.1"/>
    </source>
</evidence>
<dbReference type="EMBL" id="QAMZ01000006">
    <property type="protein sequence ID" value="PWL55495.1"/>
    <property type="molecule type" value="Genomic_DNA"/>
</dbReference>